<organism evidence="11 12">
    <name type="scientific">Luteolibacter ambystomatis</name>
    <dbReference type="NCBI Taxonomy" id="2824561"/>
    <lineage>
        <taxon>Bacteria</taxon>
        <taxon>Pseudomonadati</taxon>
        <taxon>Verrucomicrobiota</taxon>
        <taxon>Verrucomicrobiia</taxon>
        <taxon>Verrucomicrobiales</taxon>
        <taxon>Verrucomicrobiaceae</taxon>
        <taxon>Luteolibacter</taxon>
    </lineage>
</organism>
<dbReference type="PANTHER" id="PTHR33693:SF9">
    <property type="entry name" value="TYPE-4 URACIL-DNA GLYCOSYLASE"/>
    <property type="match status" value="1"/>
</dbReference>
<proteinExistence type="inferred from homology"/>
<evidence type="ECO:0000256" key="6">
    <source>
        <dbReference type="ARBA" id="ARBA00022801"/>
    </source>
</evidence>
<evidence type="ECO:0000256" key="8">
    <source>
        <dbReference type="ARBA" id="ARBA00023014"/>
    </source>
</evidence>
<dbReference type="AlphaFoldDB" id="A0A975J3E9"/>
<evidence type="ECO:0000256" key="1">
    <source>
        <dbReference type="ARBA" id="ARBA00006521"/>
    </source>
</evidence>
<dbReference type="InterPro" id="IPR005122">
    <property type="entry name" value="Uracil-DNA_glycosylase-like"/>
</dbReference>
<keyword evidence="3" id="KW-0004">4Fe-4S</keyword>
<sequence length="196" mass="21413">MPTKSQLIGELEDAIRTCRNCPLWKNATQAVCGEGRPSAKILMIGEQPGNQEDLEGRPFVGPAGRVLDRALHDAGIDRSKVWVTNAVKHFKWKPKGKIRLHQKPSTGEIDACKPWLLRELSTIAPQVVVILGATAARAVLGTGIKVTQQRGLYEAPSVAPKVILTVHPSSLLRRSGHGFPEEEYQAFVSDLKLILG</sequence>
<keyword evidence="8" id="KW-0411">Iron-sulfur</keyword>
<dbReference type="SMART" id="SM00987">
    <property type="entry name" value="UreE_C"/>
    <property type="match status" value="1"/>
</dbReference>
<dbReference type="GO" id="GO:0097506">
    <property type="term" value="F:deaminated base DNA N-glycosylase activity"/>
    <property type="evidence" value="ECO:0007669"/>
    <property type="project" value="UniProtKB-ARBA"/>
</dbReference>
<comment type="similarity">
    <text evidence="1">Belongs to the uracil-DNA glycosylase (UDG) superfamily. Type 4 (UDGa) family.</text>
</comment>
<evidence type="ECO:0000256" key="7">
    <source>
        <dbReference type="ARBA" id="ARBA00023004"/>
    </source>
</evidence>
<evidence type="ECO:0000313" key="11">
    <source>
        <dbReference type="EMBL" id="QUE53226.1"/>
    </source>
</evidence>
<dbReference type="InterPro" id="IPR051536">
    <property type="entry name" value="UDG_Type-4/5"/>
</dbReference>
<dbReference type="Pfam" id="PF03167">
    <property type="entry name" value="UDG"/>
    <property type="match status" value="1"/>
</dbReference>
<protein>
    <recommendedName>
        <fullName evidence="2">Type-4 uracil-DNA glycosylase</fullName>
    </recommendedName>
</protein>
<dbReference type="InterPro" id="IPR036895">
    <property type="entry name" value="Uracil-DNA_glycosylase-like_sf"/>
</dbReference>
<keyword evidence="9" id="KW-0234">DNA repair</keyword>
<dbReference type="SMART" id="SM00986">
    <property type="entry name" value="UDG"/>
    <property type="match status" value="1"/>
</dbReference>
<keyword evidence="5" id="KW-0227">DNA damage</keyword>
<evidence type="ECO:0000256" key="3">
    <source>
        <dbReference type="ARBA" id="ARBA00022485"/>
    </source>
</evidence>
<dbReference type="KEGG" id="lamb:KBB96_10075"/>
<feature type="domain" description="Uracil-DNA glycosylase-like" evidence="10">
    <location>
        <begin position="32"/>
        <end position="192"/>
    </location>
</feature>
<evidence type="ECO:0000256" key="5">
    <source>
        <dbReference type="ARBA" id="ARBA00022763"/>
    </source>
</evidence>
<gene>
    <name evidence="11" type="ORF">KBB96_10075</name>
</gene>
<dbReference type="Proteomes" id="UP000676169">
    <property type="component" value="Chromosome"/>
</dbReference>
<dbReference type="Gene3D" id="3.40.470.10">
    <property type="entry name" value="Uracil-DNA glycosylase-like domain"/>
    <property type="match status" value="1"/>
</dbReference>
<dbReference type="InterPro" id="IPR005273">
    <property type="entry name" value="Ura-DNA_glyco_family4"/>
</dbReference>
<evidence type="ECO:0000256" key="9">
    <source>
        <dbReference type="ARBA" id="ARBA00023204"/>
    </source>
</evidence>
<dbReference type="NCBIfam" id="TIGR03914">
    <property type="entry name" value="UDG_fam_dom"/>
    <property type="match status" value="1"/>
</dbReference>
<evidence type="ECO:0000259" key="10">
    <source>
        <dbReference type="SMART" id="SM00986"/>
    </source>
</evidence>
<keyword evidence="6" id="KW-0378">Hydrolase</keyword>
<evidence type="ECO:0000313" key="12">
    <source>
        <dbReference type="Proteomes" id="UP000676169"/>
    </source>
</evidence>
<dbReference type="GO" id="GO:0046872">
    <property type="term" value="F:metal ion binding"/>
    <property type="evidence" value="ECO:0007669"/>
    <property type="project" value="UniProtKB-KW"/>
</dbReference>
<name>A0A975J3E9_9BACT</name>
<dbReference type="EMBL" id="CP073100">
    <property type="protein sequence ID" value="QUE53226.1"/>
    <property type="molecule type" value="Genomic_DNA"/>
</dbReference>
<dbReference type="CDD" id="cd10030">
    <property type="entry name" value="UDG-F4_TTUDGA_SPO1dp_like"/>
    <property type="match status" value="1"/>
</dbReference>
<dbReference type="PANTHER" id="PTHR33693">
    <property type="entry name" value="TYPE-5 URACIL-DNA GLYCOSYLASE"/>
    <property type="match status" value="1"/>
</dbReference>
<dbReference type="NCBIfam" id="TIGR00758">
    <property type="entry name" value="UDG_fam4"/>
    <property type="match status" value="1"/>
</dbReference>
<accession>A0A975J3E9</accession>
<keyword evidence="7" id="KW-0408">Iron</keyword>
<evidence type="ECO:0000256" key="2">
    <source>
        <dbReference type="ARBA" id="ARBA00019403"/>
    </source>
</evidence>
<keyword evidence="12" id="KW-1185">Reference proteome</keyword>
<reference evidence="11" key="1">
    <citation type="submission" date="2021-04" db="EMBL/GenBank/DDBJ databases">
        <title>Luteolibacter sp. 32A isolated from the skin of an Anderson's salamander (Ambystoma andersonii).</title>
        <authorList>
            <person name="Spergser J."/>
            <person name="Busse H.-J."/>
        </authorList>
    </citation>
    <scope>NUCLEOTIDE SEQUENCE</scope>
    <source>
        <strain evidence="11">32A</strain>
    </source>
</reference>
<dbReference type="SUPFAM" id="SSF52141">
    <property type="entry name" value="Uracil-DNA glycosylase-like"/>
    <property type="match status" value="1"/>
</dbReference>
<keyword evidence="4" id="KW-0479">Metal-binding</keyword>
<evidence type="ECO:0000256" key="4">
    <source>
        <dbReference type="ARBA" id="ARBA00022723"/>
    </source>
</evidence>
<dbReference type="GO" id="GO:0006281">
    <property type="term" value="P:DNA repair"/>
    <property type="evidence" value="ECO:0007669"/>
    <property type="project" value="UniProtKB-KW"/>
</dbReference>
<dbReference type="RefSeq" id="WP_211634568.1">
    <property type="nucleotide sequence ID" value="NZ_CP073100.1"/>
</dbReference>
<dbReference type="GO" id="GO:0051539">
    <property type="term" value="F:4 iron, 4 sulfur cluster binding"/>
    <property type="evidence" value="ECO:0007669"/>
    <property type="project" value="UniProtKB-KW"/>
</dbReference>